<dbReference type="AlphaFoldDB" id="A0A9Q0PGH9"/>
<accession>A0A9Q0PGH9</accession>
<keyword evidence="2" id="KW-1185">Reference proteome</keyword>
<sequence length="46" mass="5509">MWENTRVKRVRRVGRDPSIAAMVKYLEKMMNHHTMELRLKIGKSPL</sequence>
<proteinExistence type="predicted"/>
<name>A0A9Q0PGH9_9ROSI</name>
<gene>
    <name evidence="1" type="ORF">OIU74_016454</name>
</gene>
<protein>
    <submittedName>
        <fullName evidence="1">Uncharacterized protein</fullName>
    </submittedName>
</protein>
<reference evidence="1" key="1">
    <citation type="submission" date="2022-11" db="EMBL/GenBank/DDBJ databases">
        <authorList>
            <person name="Hyden B.L."/>
            <person name="Feng K."/>
            <person name="Yates T."/>
            <person name="Jawdy S."/>
            <person name="Smart L.B."/>
            <person name="Muchero W."/>
        </authorList>
    </citation>
    <scope>NUCLEOTIDE SEQUENCE</scope>
    <source>
        <tissue evidence="1">Shoot tip</tissue>
    </source>
</reference>
<evidence type="ECO:0000313" key="2">
    <source>
        <dbReference type="Proteomes" id="UP001151752"/>
    </source>
</evidence>
<comment type="caution">
    <text evidence="1">The sequence shown here is derived from an EMBL/GenBank/DDBJ whole genome shotgun (WGS) entry which is preliminary data.</text>
</comment>
<reference evidence="1" key="2">
    <citation type="journal article" date="2023" name="Int. J. Mol. Sci.">
        <title>De Novo Assembly and Annotation of 11 Diverse Shrub Willow (Salix) Genomes Reveals Novel Gene Organization in Sex-Linked Regions.</title>
        <authorList>
            <person name="Hyden B."/>
            <person name="Feng K."/>
            <person name="Yates T.B."/>
            <person name="Jawdy S."/>
            <person name="Cereghino C."/>
            <person name="Smart L.B."/>
            <person name="Muchero W."/>
        </authorList>
    </citation>
    <scope>NUCLEOTIDE SEQUENCE</scope>
    <source>
        <tissue evidence="1">Shoot tip</tissue>
    </source>
</reference>
<dbReference type="Proteomes" id="UP001151752">
    <property type="component" value="Chromosome 15W"/>
</dbReference>
<organism evidence="1 2">
    <name type="scientific">Salix koriyanagi</name>
    <dbReference type="NCBI Taxonomy" id="2511006"/>
    <lineage>
        <taxon>Eukaryota</taxon>
        <taxon>Viridiplantae</taxon>
        <taxon>Streptophyta</taxon>
        <taxon>Embryophyta</taxon>
        <taxon>Tracheophyta</taxon>
        <taxon>Spermatophyta</taxon>
        <taxon>Magnoliopsida</taxon>
        <taxon>eudicotyledons</taxon>
        <taxon>Gunneridae</taxon>
        <taxon>Pentapetalae</taxon>
        <taxon>rosids</taxon>
        <taxon>fabids</taxon>
        <taxon>Malpighiales</taxon>
        <taxon>Salicaceae</taxon>
        <taxon>Saliceae</taxon>
        <taxon>Salix</taxon>
    </lineage>
</organism>
<evidence type="ECO:0000313" key="1">
    <source>
        <dbReference type="EMBL" id="KAJ6687762.1"/>
    </source>
</evidence>
<feature type="non-terminal residue" evidence="1">
    <location>
        <position position="46"/>
    </location>
</feature>
<dbReference type="EMBL" id="JAPFFM010000019">
    <property type="protein sequence ID" value="KAJ6687762.1"/>
    <property type="molecule type" value="Genomic_DNA"/>
</dbReference>